<evidence type="ECO:0000256" key="1">
    <source>
        <dbReference type="SAM" id="SignalP"/>
    </source>
</evidence>
<evidence type="ECO:0000313" key="3">
    <source>
        <dbReference type="Proteomes" id="UP001148299"/>
    </source>
</evidence>
<reference evidence="2" key="2">
    <citation type="journal article" date="2023" name="IMA Fungus">
        <title>Comparative genomic study of the Penicillium genus elucidates a diverse pangenome and 15 lateral gene transfer events.</title>
        <authorList>
            <person name="Petersen C."/>
            <person name="Sorensen T."/>
            <person name="Nielsen M.R."/>
            <person name="Sondergaard T.E."/>
            <person name="Sorensen J.L."/>
            <person name="Fitzpatrick D.A."/>
            <person name="Frisvad J.C."/>
            <person name="Nielsen K.L."/>
        </authorList>
    </citation>
    <scope>NUCLEOTIDE SEQUENCE</scope>
    <source>
        <strain evidence="2">IBT 35675</strain>
    </source>
</reference>
<keyword evidence="1" id="KW-0732">Signal</keyword>
<keyword evidence="3" id="KW-1185">Reference proteome</keyword>
<sequence length="168" mass="18348">MPSFWSWLATLPVGLVLLANGAAAVNLTYYAPESDVEPAFANWIGSFYQAAEASNVSAAGYNDFFSPDSTIELGGWDPSQDVKDGLVTRVHYPTAVAIDGDYPIQRKFHLYGLTKAYYKNSTCEVESYETKFTILKSGGQCDLESKDGSLLDLELVEQISSSALCESF</sequence>
<feature type="signal peptide" evidence="1">
    <location>
        <begin position="1"/>
        <end position="24"/>
    </location>
</feature>
<accession>A0A9W9URL9</accession>
<reference evidence="2" key="1">
    <citation type="submission" date="2022-12" db="EMBL/GenBank/DDBJ databases">
        <authorList>
            <person name="Petersen C."/>
        </authorList>
    </citation>
    <scope>NUCLEOTIDE SEQUENCE</scope>
    <source>
        <strain evidence="2">IBT 35675</strain>
    </source>
</reference>
<dbReference type="EMBL" id="JAPZBR010000005">
    <property type="protein sequence ID" value="KAJ5353994.1"/>
    <property type="molecule type" value="Genomic_DNA"/>
</dbReference>
<dbReference type="AlphaFoldDB" id="A0A9W9URL9"/>
<protein>
    <submittedName>
        <fullName evidence="2">Uncharacterized protein</fullName>
    </submittedName>
</protein>
<dbReference type="Proteomes" id="UP001148299">
    <property type="component" value="Unassembled WGS sequence"/>
</dbReference>
<comment type="caution">
    <text evidence="2">The sequence shown here is derived from an EMBL/GenBank/DDBJ whole genome shotgun (WGS) entry which is preliminary data.</text>
</comment>
<proteinExistence type="predicted"/>
<evidence type="ECO:0000313" key="2">
    <source>
        <dbReference type="EMBL" id="KAJ5353994.1"/>
    </source>
</evidence>
<feature type="chain" id="PRO_5040863933" evidence="1">
    <location>
        <begin position="25"/>
        <end position="168"/>
    </location>
</feature>
<name>A0A9W9URL9_PENBR</name>
<organism evidence="2 3">
    <name type="scientific">Penicillium brevicompactum</name>
    <dbReference type="NCBI Taxonomy" id="5074"/>
    <lineage>
        <taxon>Eukaryota</taxon>
        <taxon>Fungi</taxon>
        <taxon>Dikarya</taxon>
        <taxon>Ascomycota</taxon>
        <taxon>Pezizomycotina</taxon>
        <taxon>Eurotiomycetes</taxon>
        <taxon>Eurotiomycetidae</taxon>
        <taxon>Eurotiales</taxon>
        <taxon>Aspergillaceae</taxon>
        <taxon>Penicillium</taxon>
    </lineage>
</organism>
<gene>
    <name evidence="2" type="ORF">N7541_006558</name>
</gene>